<keyword evidence="3" id="KW-1185">Reference proteome</keyword>
<protein>
    <submittedName>
        <fullName evidence="2">GNAT family protein</fullName>
    </submittedName>
</protein>
<evidence type="ECO:0000313" key="3">
    <source>
        <dbReference type="Proteomes" id="UP001500571"/>
    </source>
</evidence>
<comment type="caution">
    <text evidence="2">The sequence shown here is derived from an EMBL/GenBank/DDBJ whole genome shotgun (WGS) entry which is preliminary data.</text>
</comment>
<dbReference type="EMBL" id="BAAAPB010000001">
    <property type="protein sequence ID" value="GAA1949643.1"/>
    <property type="molecule type" value="Genomic_DNA"/>
</dbReference>
<feature type="domain" description="N-acetyltransferase" evidence="1">
    <location>
        <begin position="15"/>
        <end position="174"/>
    </location>
</feature>
<dbReference type="Gene3D" id="3.40.630.30">
    <property type="match status" value="1"/>
</dbReference>
<dbReference type="PROSITE" id="PS51186">
    <property type="entry name" value="GNAT"/>
    <property type="match status" value="1"/>
</dbReference>
<dbReference type="InterPro" id="IPR051908">
    <property type="entry name" value="Ribosomal_N-acetyltransferase"/>
</dbReference>
<proteinExistence type="predicted"/>
<sequence length="183" mass="20246">MSETRREVVITGSRLELARFDESDVEAVHAFAADPVVCRFTGWGPNTLADTRKFVADATRVRSDRYDLAVIRGQELIGSASVWTTSPEHLVGELGYTIRRDCWGHGYASEVAHLLVDLGFEKLGLERLAATCDPANTASVRVLEKAGLQREGLLRGLLLVRGRRRDRLMFGRLRPEPAQAGSV</sequence>
<evidence type="ECO:0000259" key="1">
    <source>
        <dbReference type="PROSITE" id="PS51186"/>
    </source>
</evidence>
<accession>A0ABN2QCJ1</accession>
<dbReference type="Proteomes" id="UP001500571">
    <property type="component" value="Unassembled WGS sequence"/>
</dbReference>
<dbReference type="Pfam" id="PF13302">
    <property type="entry name" value="Acetyltransf_3"/>
    <property type="match status" value="1"/>
</dbReference>
<reference evidence="2 3" key="1">
    <citation type="journal article" date="2019" name="Int. J. Syst. Evol. Microbiol.">
        <title>The Global Catalogue of Microorganisms (GCM) 10K type strain sequencing project: providing services to taxonomists for standard genome sequencing and annotation.</title>
        <authorList>
            <consortium name="The Broad Institute Genomics Platform"/>
            <consortium name="The Broad Institute Genome Sequencing Center for Infectious Disease"/>
            <person name="Wu L."/>
            <person name="Ma J."/>
        </authorList>
    </citation>
    <scope>NUCLEOTIDE SEQUENCE [LARGE SCALE GENOMIC DNA]</scope>
    <source>
        <strain evidence="2 3">JCM 15309</strain>
    </source>
</reference>
<dbReference type="PANTHER" id="PTHR43441:SF11">
    <property type="entry name" value="RIBOSOMAL-PROTEIN-SERINE ACETYLTRANSFERASE"/>
    <property type="match status" value="1"/>
</dbReference>
<dbReference type="PANTHER" id="PTHR43441">
    <property type="entry name" value="RIBOSOMAL-PROTEIN-SERINE ACETYLTRANSFERASE"/>
    <property type="match status" value="1"/>
</dbReference>
<evidence type="ECO:0000313" key="2">
    <source>
        <dbReference type="EMBL" id="GAA1949643.1"/>
    </source>
</evidence>
<name>A0ABN2QCJ1_9ACTN</name>
<gene>
    <name evidence="2" type="ORF">GCM10009798_06060</name>
</gene>
<dbReference type="InterPro" id="IPR016181">
    <property type="entry name" value="Acyl_CoA_acyltransferase"/>
</dbReference>
<organism evidence="2 3">
    <name type="scientific">Nocardioides panacihumi</name>
    <dbReference type="NCBI Taxonomy" id="400774"/>
    <lineage>
        <taxon>Bacteria</taxon>
        <taxon>Bacillati</taxon>
        <taxon>Actinomycetota</taxon>
        <taxon>Actinomycetes</taxon>
        <taxon>Propionibacteriales</taxon>
        <taxon>Nocardioidaceae</taxon>
        <taxon>Nocardioides</taxon>
    </lineage>
</organism>
<dbReference type="InterPro" id="IPR000182">
    <property type="entry name" value="GNAT_dom"/>
</dbReference>
<dbReference type="SUPFAM" id="SSF55729">
    <property type="entry name" value="Acyl-CoA N-acyltransferases (Nat)"/>
    <property type="match status" value="1"/>
</dbReference>